<reference evidence="5 6" key="1">
    <citation type="submission" date="2018-05" db="EMBL/GenBank/DDBJ databases">
        <title>Genomic Encyclopedia of Type Strains, Phase III (KMG-III): the genomes of soil and plant-associated and newly described type strains.</title>
        <authorList>
            <person name="Whitman W."/>
        </authorList>
    </citation>
    <scope>NUCLEOTIDE SEQUENCE [LARGE SCALE GENOMIC DNA]</scope>
    <source>
        <strain evidence="5 6">CECT 5696</strain>
    </source>
</reference>
<dbReference type="CDD" id="cd24052">
    <property type="entry name" value="ASKHA_NBD_HpPPX-GppA-like"/>
    <property type="match status" value="1"/>
</dbReference>
<dbReference type="InterPro" id="IPR030673">
    <property type="entry name" value="PyroPPase_GppA_Ppx"/>
</dbReference>
<gene>
    <name evidence="5" type="ORF">DFQ01_13755</name>
</gene>
<evidence type="ECO:0000256" key="1">
    <source>
        <dbReference type="ARBA" id="ARBA00007125"/>
    </source>
</evidence>
<dbReference type="Proteomes" id="UP000246635">
    <property type="component" value="Unassembled WGS sequence"/>
</dbReference>
<dbReference type="RefSeq" id="WP_110047192.1">
    <property type="nucleotide sequence ID" value="NZ_CP054613.1"/>
</dbReference>
<accession>A0A2V2YJY9</accession>
<organism evidence="5 6">
    <name type="scientific">Paenibacillus cellulosilyticus</name>
    <dbReference type="NCBI Taxonomy" id="375489"/>
    <lineage>
        <taxon>Bacteria</taxon>
        <taxon>Bacillati</taxon>
        <taxon>Bacillota</taxon>
        <taxon>Bacilli</taxon>
        <taxon>Bacillales</taxon>
        <taxon>Paenibacillaceae</taxon>
        <taxon>Paenibacillus</taxon>
    </lineage>
</organism>
<dbReference type="Gene3D" id="3.30.420.150">
    <property type="entry name" value="Exopolyphosphatase. Domain 2"/>
    <property type="match status" value="1"/>
</dbReference>
<comment type="caution">
    <text evidence="5">The sequence shown here is derived from an EMBL/GenBank/DDBJ whole genome shotgun (WGS) entry which is preliminary data.</text>
</comment>
<dbReference type="Pfam" id="PF21447">
    <property type="entry name" value="Ppx-GppA_III"/>
    <property type="match status" value="1"/>
</dbReference>
<dbReference type="SUPFAM" id="SSF109604">
    <property type="entry name" value="HD-domain/PDEase-like"/>
    <property type="match status" value="1"/>
</dbReference>
<keyword evidence="6" id="KW-1185">Reference proteome</keyword>
<dbReference type="OrthoDB" id="9807195at2"/>
<comment type="similarity">
    <text evidence="1">Belongs to the GppA/Ppx family.</text>
</comment>
<evidence type="ECO:0000256" key="2">
    <source>
        <dbReference type="ARBA" id="ARBA00022801"/>
    </source>
</evidence>
<keyword evidence="2" id="KW-0378">Hydrolase</keyword>
<dbReference type="InterPro" id="IPR050273">
    <property type="entry name" value="GppA/Ppx_hydrolase"/>
</dbReference>
<protein>
    <submittedName>
        <fullName evidence="5">Exopolyphosphatase/guanosine-5'-triphosphate, 3'-diphosphate pyrophosphatase</fullName>
    </submittedName>
</protein>
<feature type="domain" description="Ppx/GppA phosphatase C-terminal" evidence="4">
    <location>
        <begin position="333"/>
        <end position="465"/>
    </location>
</feature>
<dbReference type="AlphaFoldDB" id="A0A2V2YJY9"/>
<dbReference type="InterPro" id="IPR003695">
    <property type="entry name" value="Ppx_GppA_N"/>
</dbReference>
<name>A0A2V2YJY9_9BACL</name>
<dbReference type="Gene3D" id="1.10.3210.10">
    <property type="entry name" value="Hypothetical protein af1432"/>
    <property type="match status" value="1"/>
</dbReference>
<feature type="domain" description="Ppx/GppA phosphatase N-terminal" evidence="3">
    <location>
        <begin position="25"/>
        <end position="302"/>
    </location>
</feature>
<dbReference type="Gene3D" id="3.30.420.40">
    <property type="match status" value="1"/>
</dbReference>
<dbReference type="GO" id="GO:0006357">
    <property type="term" value="P:regulation of transcription by RNA polymerase II"/>
    <property type="evidence" value="ECO:0007669"/>
    <property type="project" value="TreeGrafter"/>
</dbReference>
<evidence type="ECO:0000259" key="3">
    <source>
        <dbReference type="Pfam" id="PF02541"/>
    </source>
</evidence>
<dbReference type="GO" id="GO:0016787">
    <property type="term" value="F:hydrolase activity"/>
    <property type="evidence" value="ECO:0007669"/>
    <property type="project" value="UniProtKB-KW"/>
</dbReference>
<sequence length="510" mass="57318">MKEQRLGIIDIGSNSIRLAVYERTANGAHRVIDGSKRPARLSGSIDNEGRLRPEKIDELIDIMNHYRLICAHHRTGYIRAVATAAIRNAANRDEIVERVLEEAGLTIEVLSGEEEARFGFLGMVNTLDVREGFLIDIGGGSTEISLFRDRTLVQSVSFPIGCVNMSQYLANDGTLSDQALSELEGTVEHTIRKEAWLSWTPGLPLIGVGGTVRALSKVDQADNKYAFPLTHNYTISSSRTDELFEQLRPIPTDKRNKFPGLSKDRADVIVSGLAILRYFFRKLQATHYLVCGAGLRDGLFYDTRFPNQPRMDDVLGYSVRNLSLLHPEAPRPHMMQVNRLAMQLFEYLSPKAQLELPERASRWLDTASSLYRIGASIDYYHYAKHSFYLIVNSHLNGLSHREMVLVAAIASFKGKSRLRQQIAEYRELLEESDLEYITLLGTLLQLAIALDRTETQSIGRLAIHSMQGTLKLEALTSGSPLDVERAEVEELSKDFNKAWQLTPVLSLPNY</sequence>
<evidence type="ECO:0000259" key="4">
    <source>
        <dbReference type="Pfam" id="PF21447"/>
    </source>
</evidence>
<dbReference type="InterPro" id="IPR048950">
    <property type="entry name" value="Ppx_GppA_C"/>
</dbReference>
<evidence type="ECO:0000313" key="6">
    <source>
        <dbReference type="Proteomes" id="UP000246635"/>
    </source>
</evidence>
<dbReference type="PANTHER" id="PTHR30005:SF0">
    <property type="entry name" value="RETROGRADE REGULATION PROTEIN 2"/>
    <property type="match status" value="1"/>
</dbReference>
<evidence type="ECO:0000313" key="5">
    <source>
        <dbReference type="EMBL" id="PWV92068.1"/>
    </source>
</evidence>
<dbReference type="InterPro" id="IPR043129">
    <property type="entry name" value="ATPase_NBD"/>
</dbReference>
<dbReference type="Pfam" id="PF02541">
    <property type="entry name" value="Ppx-GppA"/>
    <property type="match status" value="1"/>
</dbReference>
<dbReference type="SUPFAM" id="SSF53067">
    <property type="entry name" value="Actin-like ATPase domain"/>
    <property type="match status" value="2"/>
</dbReference>
<dbReference type="PIRSF" id="PIRSF001267">
    <property type="entry name" value="Pyrophosphatase_GppA_Ppx"/>
    <property type="match status" value="1"/>
</dbReference>
<dbReference type="EMBL" id="QGTQ01000037">
    <property type="protein sequence ID" value="PWV92068.1"/>
    <property type="molecule type" value="Genomic_DNA"/>
</dbReference>
<proteinExistence type="inferred from homology"/>
<dbReference type="PANTHER" id="PTHR30005">
    <property type="entry name" value="EXOPOLYPHOSPHATASE"/>
    <property type="match status" value="1"/>
</dbReference>